<evidence type="ECO:0000256" key="9">
    <source>
        <dbReference type="SAM" id="MobiDB-lite"/>
    </source>
</evidence>
<dbReference type="PANTHER" id="PTHR32219:SF2">
    <property type="entry name" value="PROTON PUMP-INTERACTOR 1"/>
    <property type="match status" value="1"/>
</dbReference>
<evidence type="ECO:0008006" key="12">
    <source>
        <dbReference type="Google" id="ProtNLM"/>
    </source>
</evidence>
<keyword evidence="5 8" id="KW-0175">Coiled coil</keyword>
<accession>A0A9Q0KR79</accession>
<evidence type="ECO:0000256" key="3">
    <source>
        <dbReference type="ARBA" id="ARBA00022692"/>
    </source>
</evidence>
<evidence type="ECO:0000313" key="10">
    <source>
        <dbReference type="EMBL" id="KAJ4975363.1"/>
    </source>
</evidence>
<keyword evidence="6" id="KW-0472">Membrane</keyword>
<evidence type="ECO:0000256" key="4">
    <source>
        <dbReference type="ARBA" id="ARBA00022989"/>
    </source>
</evidence>
<dbReference type="EMBL" id="JAMYWD010000003">
    <property type="protein sequence ID" value="KAJ4975363.1"/>
    <property type="molecule type" value="Genomic_DNA"/>
</dbReference>
<keyword evidence="11" id="KW-1185">Reference proteome</keyword>
<feature type="compositionally biased region" description="Basic and acidic residues" evidence="9">
    <location>
        <begin position="469"/>
        <end position="481"/>
    </location>
</feature>
<evidence type="ECO:0000256" key="5">
    <source>
        <dbReference type="ARBA" id="ARBA00023054"/>
    </source>
</evidence>
<feature type="coiled-coil region" evidence="8">
    <location>
        <begin position="293"/>
        <end position="348"/>
    </location>
</feature>
<dbReference type="GO" id="GO:0005886">
    <property type="term" value="C:plasma membrane"/>
    <property type="evidence" value="ECO:0007669"/>
    <property type="project" value="UniProtKB-SubCell"/>
</dbReference>
<name>A0A9Q0KR79_9MAGN</name>
<keyword evidence="2" id="KW-1003">Cell membrane</keyword>
<comment type="similarity">
    <text evidence="7">Belongs to the plant Proton pump-interactor protein family.</text>
</comment>
<keyword evidence="4" id="KW-1133">Transmembrane helix</keyword>
<feature type="compositionally biased region" description="Basic and acidic residues" evidence="9">
    <location>
        <begin position="415"/>
        <end position="430"/>
    </location>
</feature>
<dbReference type="InterPro" id="IPR055282">
    <property type="entry name" value="PPI1-4"/>
</dbReference>
<evidence type="ECO:0000256" key="2">
    <source>
        <dbReference type="ARBA" id="ARBA00022475"/>
    </source>
</evidence>
<comment type="caution">
    <text evidence="10">The sequence shown here is derived from an EMBL/GenBank/DDBJ whole genome shotgun (WGS) entry which is preliminary data.</text>
</comment>
<dbReference type="OrthoDB" id="2195113at2759"/>
<evidence type="ECO:0000256" key="1">
    <source>
        <dbReference type="ARBA" id="ARBA00004162"/>
    </source>
</evidence>
<dbReference type="Proteomes" id="UP001141806">
    <property type="component" value="Unassembled WGS sequence"/>
</dbReference>
<sequence>MLAQLPAASPSRIDSLRKSSLFKFFPLCFLKLEETMGVELVGDDFTQAPVKDGANAVNCALNEEESTIPNQVAALDEPIKFGSHGTDAPVKEEGESIPDVKNFPKDAVDEWPAPKQIHYFYFVKYRSYEDPKLKTKLDQADKEVQKKSQARFQITEALKAKRSERAQVITQLKPLSVEDKRYRMIVDEKRKEMEPLHQALGKLRNANNANRERGVGLCSSEAELNQLIQSLNYRMQHESLTLVEEKQLIREIKQLEGTREKVIANAAMKAKIEDSVGPKESIQDQVKLIGVDLDGVRKEQQSVRAKIKHLEDELKTIDNEISSLQEELTAVNQKRDKAYETLVELRKQRDEGNALFYQNRSLMNNARELAAKKDIAALEELCHTEVEKFMSLWSSSKSIRDDYERRILPSLDSRQLSRDGRMRNPDEKPLISEAPTPIEPETLAKASVKRAKEDPKTSPQNDSIPIQKVQKENNKLRESESTTKAVDLEDTEKISVVEKSQVPSAANVIDEAKLKEMKRLEEIAKAKSALERKKKQAEKAAAKAAVRAQKEAEKKTKESIVLIIPPLLPPPPWRLPPSLPHSCRFMN</sequence>
<protein>
    <recommendedName>
        <fullName evidence="12">Proton pump-interactor 1</fullName>
    </recommendedName>
</protein>
<evidence type="ECO:0000256" key="6">
    <source>
        <dbReference type="ARBA" id="ARBA00023136"/>
    </source>
</evidence>
<feature type="coiled-coil region" evidence="8">
    <location>
        <begin position="520"/>
        <end position="552"/>
    </location>
</feature>
<evidence type="ECO:0000256" key="8">
    <source>
        <dbReference type="SAM" id="Coils"/>
    </source>
</evidence>
<gene>
    <name evidence="10" type="ORF">NE237_000469</name>
</gene>
<feature type="region of interest" description="Disordered" evidence="9">
    <location>
        <begin position="414"/>
        <end position="484"/>
    </location>
</feature>
<evidence type="ECO:0000256" key="7">
    <source>
        <dbReference type="ARBA" id="ARBA00038080"/>
    </source>
</evidence>
<evidence type="ECO:0000313" key="11">
    <source>
        <dbReference type="Proteomes" id="UP001141806"/>
    </source>
</evidence>
<keyword evidence="3" id="KW-0812">Transmembrane</keyword>
<reference evidence="10" key="1">
    <citation type="journal article" date="2023" name="Plant J.">
        <title>The genome of the king protea, Protea cynaroides.</title>
        <authorList>
            <person name="Chang J."/>
            <person name="Duong T.A."/>
            <person name="Schoeman C."/>
            <person name="Ma X."/>
            <person name="Roodt D."/>
            <person name="Barker N."/>
            <person name="Li Z."/>
            <person name="Van de Peer Y."/>
            <person name="Mizrachi E."/>
        </authorList>
    </citation>
    <scope>NUCLEOTIDE SEQUENCE</scope>
    <source>
        <tissue evidence="10">Young leaves</tissue>
    </source>
</reference>
<comment type="subcellular location">
    <subcellularLocation>
        <location evidence="1">Cell membrane</location>
        <topology evidence="1">Single-pass membrane protein</topology>
    </subcellularLocation>
</comment>
<dbReference type="AlphaFoldDB" id="A0A9Q0KR79"/>
<proteinExistence type="inferred from homology"/>
<organism evidence="10 11">
    <name type="scientific">Protea cynaroides</name>
    <dbReference type="NCBI Taxonomy" id="273540"/>
    <lineage>
        <taxon>Eukaryota</taxon>
        <taxon>Viridiplantae</taxon>
        <taxon>Streptophyta</taxon>
        <taxon>Embryophyta</taxon>
        <taxon>Tracheophyta</taxon>
        <taxon>Spermatophyta</taxon>
        <taxon>Magnoliopsida</taxon>
        <taxon>Proteales</taxon>
        <taxon>Proteaceae</taxon>
        <taxon>Protea</taxon>
    </lineage>
</organism>
<dbReference type="PANTHER" id="PTHR32219">
    <property type="entry name" value="RNA-BINDING PROTEIN YLMH-RELATED"/>
    <property type="match status" value="1"/>
</dbReference>